<dbReference type="VEuPathDB" id="GiardiaDB:QR46_1000"/>
<dbReference type="InterPro" id="IPR009030">
    <property type="entry name" value="Growth_fac_rcpt_cys_sf"/>
</dbReference>
<dbReference type="Proteomes" id="UP000018040">
    <property type="component" value="Unassembled WGS sequence"/>
</dbReference>
<comment type="caution">
    <text evidence="2">The sequence shown here is derived from an EMBL/GenBank/DDBJ whole genome shotgun (WGS) entry which is preliminary data.</text>
</comment>
<dbReference type="VEuPathDB" id="GiardiaDB:DHA2_152342"/>
<dbReference type="SMART" id="SM00261">
    <property type="entry name" value="FU"/>
    <property type="match status" value="4"/>
</dbReference>
<gene>
    <name evidence="2" type="ORF">GSB_154146</name>
</gene>
<evidence type="ECO:0000313" key="2">
    <source>
        <dbReference type="EMBL" id="ESU42790.1"/>
    </source>
</evidence>
<dbReference type="PANTHER" id="PTHR23275">
    <property type="entry name" value="CABRIOLET.-RELATED"/>
    <property type="match status" value="1"/>
</dbReference>
<dbReference type="VEuPathDB" id="GiardiaDB:QR46_4773"/>
<organism evidence="2 3">
    <name type="scientific">Giardia intestinalis</name>
    <name type="common">Giardia lamblia</name>
    <dbReference type="NCBI Taxonomy" id="5741"/>
    <lineage>
        <taxon>Eukaryota</taxon>
        <taxon>Metamonada</taxon>
        <taxon>Diplomonadida</taxon>
        <taxon>Hexamitidae</taxon>
        <taxon>Giardiinae</taxon>
        <taxon>Giardia</taxon>
    </lineage>
</organism>
<dbReference type="PANTHER" id="PTHR23275:SF100">
    <property type="entry name" value="EGF-LIKE DOMAIN-CONTAINING PROTEIN"/>
    <property type="match status" value="1"/>
</dbReference>
<dbReference type="InterPro" id="IPR005127">
    <property type="entry name" value="Giardia_VSP"/>
</dbReference>
<name>V6U0K8_GIAIN</name>
<accession>V6U0K8</accession>
<keyword evidence="1" id="KW-0472">Membrane</keyword>
<feature type="transmembrane region" description="Helical" evidence="1">
    <location>
        <begin position="416"/>
        <end position="440"/>
    </location>
</feature>
<evidence type="ECO:0000313" key="3">
    <source>
        <dbReference type="Proteomes" id="UP000018040"/>
    </source>
</evidence>
<keyword evidence="1" id="KW-0812">Transmembrane</keyword>
<feature type="non-terminal residue" evidence="2">
    <location>
        <position position="1"/>
    </location>
</feature>
<dbReference type="Pfam" id="PF03302">
    <property type="entry name" value="VSP"/>
    <property type="match status" value="1"/>
</dbReference>
<dbReference type="AlphaFoldDB" id="V6U0K8"/>
<dbReference type="SUPFAM" id="SSF57184">
    <property type="entry name" value="Growth factor receptor domain"/>
    <property type="match status" value="2"/>
</dbReference>
<dbReference type="InterPro" id="IPR006212">
    <property type="entry name" value="Furin_repeat"/>
</dbReference>
<sequence>AANIADCATGKCEMIGATEVCTQCNQGKVPINGACATADDVKAKCTTANGDGTQASDRTCGKCLSTTFMYKDGCYSKDAAPGSTMCTEAADGKCSAAATGYFVPPAADRDSTKQSVIPCGDDSVVTVKDDKQYKGVANCLTCTPPGSGTAGTPTAATCDKCADGYFGNTCTACHQSCLTCSDAGTNKCTACTVETHFLASATAEGPCVPCGNATGSGSWKGVVGCLKCTKPNTAGAVTCTECSADLYLKTDSGTTSCVASDKCTGGFFPMTDTADSNKKKCLACSDGTNGIANCAECTAPAQEKAKPACTKCTTPNYLKTVDGTTTCVEKTACKDDFFPVDDSTNGHKCVSCGDETGVTDASNKKWNGVANCTKCTQPSAAGTAKCEECASGYTLDSQANTCASSSANRSGLSTGAIAGISVAAVVVVGGLVGFLCWWFVCRGKA</sequence>
<keyword evidence="1" id="KW-1133">Transmembrane helix</keyword>
<proteinExistence type="predicted"/>
<reference evidence="3" key="1">
    <citation type="submission" date="2012-02" db="EMBL/GenBank/DDBJ databases">
        <title>Genome sequencing of Giardia lamblia Genotypes A2 and B isolates (DH and GS) and comparative analysis with the genomes of Genotypes A1 and E (WB and Pig).</title>
        <authorList>
            <person name="Adam R."/>
            <person name="Dahlstrom E."/>
            <person name="Martens C."/>
            <person name="Bruno D."/>
            <person name="Barbian K."/>
            <person name="Porcella S.F."/>
            <person name="Nash T."/>
        </authorList>
    </citation>
    <scope>NUCLEOTIDE SEQUENCE</scope>
    <source>
        <strain evidence="3">GS</strain>
    </source>
</reference>
<dbReference type="EMBL" id="AHHH01000070">
    <property type="protein sequence ID" value="ESU42790.1"/>
    <property type="molecule type" value="Genomic_DNA"/>
</dbReference>
<evidence type="ECO:0000256" key="1">
    <source>
        <dbReference type="SAM" id="Phobius"/>
    </source>
</evidence>
<dbReference type="VEuPathDB" id="GiardiaDB:GL50581_3054"/>
<protein>
    <submittedName>
        <fullName evidence="2">Variant-specific surface protein</fullName>
    </submittedName>
</protein>
<dbReference type="Gene3D" id="2.10.220.10">
    <property type="entry name" value="Hormone Receptor, Insulin-like Growth Factor Receptor 1, Chain A, domain 2"/>
    <property type="match status" value="1"/>
</dbReference>
<reference evidence="2 3" key="2">
    <citation type="journal article" date="2013" name="Genome Biol. Evol.">
        <title>Genome sequencing of Giardia lamblia genotypes A2 and B isolates (DH and GS) and comparative analysis with the genomes of genotypes A1 and E (WB and Pig).</title>
        <authorList>
            <person name="Adam R.D."/>
            <person name="Dahlstrom E.W."/>
            <person name="Martens C.A."/>
            <person name="Bruno D.P."/>
            <person name="Barbian K.D."/>
            <person name="Ricklefs S.M."/>
            <person name="Hernandez M.M."/>
            <person name="Narla N.P."/>
            <person name="Patel R.B."/>
            <person name="Porcella S.F."/>
            <person name="Nash T.E."/>
        </authorList>
    </citation>
    <scope>NUCLEOTIDE SEQUENCE [LARGE SCALE GENOMIC DNA]</scope>
    <source>
        <strain evidence="2 3">GS</strain>
    </source>
</reference>
<dbReference type="InterPro" id="IPR052798">
    <property type="entry name" value="Giardia_VSA"/>
</dbReference>